<dbReference type="EMBL" id="JACBYR010000001">
    <property type="protein sequence ID" value="NYE84380.1"/>
    <property type="molecule type" value="Genomic_DNA"/>
</dbReference>
<gene>
    <name evidence="3" type="ORF">FHW18_003651</name>
</gene>
<dbReference type="InterPro" id="IPR042100">
    <property type="entry name" value="Bug_dom1"/>
</dbReference>
<evidence type="ECO:0000256" key="1">
    <source>
        <dbReference type="ARBA" id="ARBA00006987"/>
    </source>
</evidence>
<dbReference type="Gene3D" id="3.40.190.150">
    <property type="entry name" value="Bordetella uptake gene, domain 1"/>
    <property type="match status" value="1"/>
</dbReference>
<dbReference type="InterPro" id="IPR005064">
    <property type="entry name" value="BUG"/>
</dbReference>
<accession>A0A7Y9IWH6</accession>
<evidence type="ECO:0000256" key="2">
    <source>
        <dbReference type="SAM" id="SignalP"/>
    </source>
</evidence>
<dbReference type="Pfam" id="PF03401">
    <property type="entry name" value="TctC"/>
    <property type="match status" value="1"/>
</dbReference>
<evidence type="ECO:0000313" key="3">
    <source>
        <dbReference type="EMBL" id="NYE84380.1"/>
    </source>
</evidence>
<comment type="caution">
    <text evidence="3">The sequence shown here is derived from an EMBL/GenBank/DDBJ whole genome shotgun (WGS) entry which is preliminary data.</text>
</comment>
<dbReference type="PANTHER" id="PTHR42928:SF5">
    <property type="entry name" value="BLR1237 PROTEIN"/>
    <property type="match status" value="1"/>
</dbReference>
<organism evidence="3 4">
    <name type="scientific">Pigmentiphaga litoralis</name>
    <dbReference type="NCBI Taxonomy" id="516702"/>
    <lineage>
        <taxon>Bacteria</taxon>
        <taxon>Pseudomonadati</taxon>
        <taxon>Pseudomonadota</taxon>
        <taxon>Betaproteobacteria</taxon>
        <taxon>Burkholderiales</taxon>
        <taxon>Alcaligenaceae</taxon>
        <taxon>Pigmentiphaga</taxon>
    </lineage>
</organism>
<dbReference type="RefSeq" id="WP_179588067.1">
    <property type="nucleotide sequence ID" value="NZ_JACBYR010000001.1"/>
</dbReference>
<reference evidence="3 4" key="1">
    <citation type="submission" date="2020-07" db="EMBL/GenBank/DDBJ databases">
        <title>Genomic Encyclopedia of Type Strains, Phase IV (KMG-V): Genome sequencing to study the core and pangenomes of soil and plant-associated prokaryotes.</title>
        <authorList>
            <person name="Whitman W."/>
        </authorList>
    </citation>
    <scope>NUCLEOTIDE SEQUENCE [LARGE SCALE GENOMIC DNA]</scope>
    <source>
        <strain evidence="3 4">SAS40</strain>
    </source>
</reference>
<name>A0A7Y9IWH6_9BURK</name>
<keyword evidence="4" id="KW-1185">Reference proteome</keyword>
<proteinExistence type="inferred from homology"/>
<sequence length="333" mass="34169">MAALPASRHLLALALATLCALPATQALAQGSGAADGYPNHAITLVNPYAAGGPADILARALARQLETRLKQTIVVENKPGGGATVGGSVVARAKPDGYTLLLGTSATHVVTPLMEKIAYDGIGDFTFVSVVANQPIIMVASPALPANTLKEVIAAAKASPGKLNFGSAGAGGATHLAGELLKQRAGINLTHIPYPGAVPALKDVIGGQVQLAMLNLSATQAFLKEGRIKAIAYAAAQRSPLFPDVPTFAEAGVTGAESSTWYTLAAPKGTPPAIIDTLNKAVAAVNADPEYQKFMATQGVELMTKTPAETLTFVQHDLDTMKPLLKSLNLTAP</sequence>
<feature type="chain" id="PRO_5030547720" evidence="2">
    <location>
        <begin position="29"/>
        <end position="333"/>
    </location>
</feature>
<dbReference type="PANTHER" id="PTHR42928">
    <property type="entry name" value="TRICARBOXYLATE-BINDING PROTEIN"/>
    <property type="match status" value="1"/>
</dbReference>
<dbReference type="PIRSF" id="PIRSF017082">
    <property type="entry name" value="YflP"/>
    <property type="match status" value="1"/>
</dbReference>
<protein>
    <submittedName>
        <fullName evidence="3">Tripartite-type tricarboxylate transporter receptor subunit TctC</fullName>
    </submittedName>
</protein>
<keyword evidence="3" id="KW-0675">Receptor</keyword>
<comment type="similarity">
    <text evidence="1">Belongs to the UPF0065 (bug) family.</text>
</comment>
<dbReference type="CDD" id="cd07012">
    <property type="entry name" value="PBP2_Bug_TTT"/>
    <property type="match status" value="1"/>
</dbReference>
<dbReference type="Proteomes" id="UP000542125">
    <property type="component" value="Unassembled WGS sequence"/>
</dbReference>
<evidence type="ECO:0000313" key="4">
    <source>
        <dbReference type="Proteomes" id="UP000542125"/>
    </source>
</evidence>
<keyword evidence="2" id="KW-0732">Signal</keyword>
<dbReference type="SUPFAM" id="SSF53850">
    <property type="entry name" value="Periplasmic binding protein-like II"/>
    <property type="match status" value="1"/>
</dbReference>
<dbReference type="AlphaFoldDB" id="A0A7Y9IWH6"/>
<dbReference type="Gene3D" id="3.40.190.10">
    <property type="entry name" value="Periplasmic binding protein-like II"/>
    <property type="match status" value="1"/>
</dbReference>
<feature type="signal peptide" evidence="2">
    <location>
        <begin position="1"/>
        <end position="28"/>
    </location>
</feature>